<gene>
    <name evidence="2" type="ORF">A3D53_03740</name>
</gene>
<dbReference type="PANTHER" id="PTHR37304:SF1">
    <property type="entry name" value="MEMBRANE PROTEIN"/>
    <property type="match status" value="1"/>
</dbReference>
<evidence type="ECO:0008006" key="4">
    <source>
        <dbReference type="Google" id="ProtNLM"/>
    </source>
</evidence>
<sequence>MSDKLTTLDWIALVFLIIGGVNWGLIGFFSYDIISAIFGVASVVTRIVFALVGISALYMVAVAFKIADMSTNQDVERRARPAM</sequence>
<proteinExistence type="predicted"/>
<evidence type="ECO:0000313" key="2">
    <source>
        <dbReference type="EMBL" id="OGH69106.1"/>
    </source>
</evidence>
<keyword evidence="1" id="KW-0472">Membrane</keyword>
<evidence type="ECO:0000256" key="1">
    <source>
        <dbReference type="SAM" id="Phobius"/>
    </source>
</evidence>
<dbReference type="EMBL" id="MFQA01000016">
    <property type="protein sequence ID" value="OGH69106.1"/>
    <property type="molecule type" value="Genomic_DNA"/>
</dbReference>
<dbReference type="Pfam" id="PF04070">
    <property type="entry name" value="DUF378"/>
    <property type="match status" value="1"/>
</dbReference>
<protein>
    <recommendedName>
        <fullName evidence="4">DUF378 domain-containing protein</fullName>
    </recommendedName>
</protein>
<comment type="caution">
    <text evidence="2">The sequence shown here is derived from an EMBL/GenBank/DDBJ whole genome shotgun (WGS) entry which is preliminary data.</text>
</comment>
<evidence type="ECO:0000313" key="3">
    <source>
        <dbReference type="Proteomes" id="UP000176413"/>
    </source>
</evidence>
<feature type="transmembrane region" description="Helical" evidence="1">
    <location>
        <begin position="37"/>
        <end position="64"/>
    </location>
</feature>
<dbReference type="Proteomes" id="UP000176413">
    <property type="component" value="Unassembled WGS sequence"/>
</dbReference>
<dbReference type="InterPro" id="IPR007211">
    <property type="entry name" value="DUF378"/>
</dbReference>
<accession>A0A1F6MBV1</accession>
<reference evidence="2 3" key="1">
    <citation type="journal article" date="2016" name="Nat. Commun.">
        <title>Thousands of microbial genomes shed light on interconnected biogeochemical processes in an aquifer system.</title>
        <authorList>
            <person name="Anantharaman K."/>
            <person name="Brown C.T."/>
            <person name="Hug L.A."/>
            <person name="Sharon I."/>
            <person name="Castelle C.J."/>
            <person name="Probst A.J."/>
            <person name="Thomas B.C."/>
            <person name="Singh A."/>
            <person name="Wilkins M.J."/>
            <person name="Karaoz U."/>
            <person name="Brodie E.L."/>
            <person name="Williams K.H."/>
            <person name="Hubbard S.S."/>
            <person name="Banfield J.F."/>
        </authorList>
    </citation>
    <scope>NUCLEOTIDE SEQUENCE [LARGE SCALE GENOMIC DNA]</scope>
</reference>
<keyword evidence="1" id="KW-0812">Transmembrane</keyword>
<feature type="transmembrane region" description="Helical" evidence="1">
    <location>
        <begin position="12"/>
        <end position="31"/>
    </location>
</feature>
<dbReference type="AlphaFoldDB" id="A0A1F6MBV1"/>
<dbReference type="PANTHER" id="PTHR37304">
    <property type="entry name" value="MEMBRANE PROTEIN-RELATED"/>
    <property type="match status" value="1"/>
</dbReference>
<organism evidence="2 3">
    <name type="scientific">Candidatus Magasanikbacteria bacterium RIFCSPHIGHO2_02_FULL_45_10</name>
    <dbReference type="NCBI Taxonomy" id="1798679"/>
    <lineage>
        <taxon>Bacteria</taxon>
        <taxon>Candidatus Magasanikiibacteriota</taxon>
    </lineage>
</organism>
<keyword evidence="1" id="KW-1133">Transmembrane helix</keyword>
<name>A0A1F6MBV1_9BACT</name>